<dbReference type="Proteomes" id="UP000032360">
    <property type="component" value="Unassembled WGS sequence"/>
</dbReference>
<dbReference type="AlphaFoldDB" id="A0A0D8HGQ6"/>
<organism evidence="1 2">
    <name type="scientific">Acidithrix ferrooxidans</name>
    <dbReference type="NCBI Taxonomy" id="1280514"/>
    <lineage>
        <taxon>Bacteria</taxon>
        <taxon>Bacillati</taxon>
        <taxon>Actinomycetota</taxon>
        <taxon>Acidimicrobiia</taxon>
        <taxon>Acidimicrobiales</taxon>
        <taxon>Acidimicrobiaceae</taxon>
        <taxon>Acidithrix</taxon>
    </lineage>
</organism>
<keyword evidence="2" id="KW-1185">Reference proteome</keyword>
<dbReference type="RefSeq" id="WP_052606583.1">
    <property type="nucleotide sequence ID" value="NZ_JXYS01000091.1"/>
</dbReference>
<dbReference type="STRING" id="1280514.AXFE_29010"/>
<proteinExistence type="predicted"/>
<accession>A0A0D8HGQ6</accession>
<evidence type="ECO:0000313" key="1">
    <source>
        <dbReference type="EMBL" id="KJF16261.1"/>
    </source>
</evidence>
<reference evidence="1 2" key="1">
    <citation type="submission" date="2015-01" db="EMBL/GenBank/DDBJ databases">
        <title>Draft genome of the acidophilic iron oxidizer Acidithrix ferrooxidans strain Py-F3.</title>
        <authorList>
            <person name="Poehlein A."/>
            <person name="Eisen S."/>
            <person name="Schloemann M."/>
            <person name="Johnson B.D."/>
            <person name="Daniel R."/>
            <person name="Muehling M."/>
        </authorList>
    </citation>
    <scope>NUCLEOTIDE SEQUENCE [LARGE SCALE GENOMIC DNA]</scope>
    <source>
        <strain evidence="1 2">Py-F3</strain>
    </source>
</reference>
<protein>
    <submittedName>
        <fullName evidence="1">Uncharacterized protein</fullName>
    </submittedName>
</protein>
<evidence type="ECO:0000313" key="2">
    <source>
        <dbReference type="Proteomes" id="UP000032360"/>
    </source>
</evidence>
<gene>
    <name evidence="1" type="ORF">AXFE_29010</name>
</gene>
<comment type="caution">
    <text evidence="1">The sequence shown here is derived from an EMBL/GenBank/DDBJ whole genome shotgun (WGS) entry which is preliminary data.</text>
</comment>
<name>A0A0D8HGQ6_9ACTN</name>
<sequence length="134" mass="14372">MASVTFEAETLEELVSKMKLWIHSADQMSKRSSDLSGAMGSATEVTSELAKAAIELIARSAPEPVSSSEIFKRLTSLGFEVTETAKRTVTSTLDALSETEGDEGIMDKVDKARDAAIYEMSQAVARGVLKIIGL</sequence>
<dbReference type="EMBL" id="JXYS01000091">
    <property type="protein sequence ID" value="KJF16261.1"/>
    <property type="molecule type" value="Genomic_DNA"/>
</dbReference>